<accession>A0A9X9M6S0</accession>
<evidence type="ECO:0000313" key="3">
    <source>
        <dbReference type="Proteomes" id="UP000269945"/>
    </source>
</evidence>
<dbReference type="Proteomes" id="UP000269945">
    <property type="component" value="Unassembled WGS sequence"/>
</dbReference>
<evidence type="ECO:0000313" key="2">
    <source>
        <dbReference type="EMBL" id="VCX38112.1"/>
    </source>
</evidence>
<protein>
    <submittedName>
        <fullName evidence="2">Uncharacterized protein</fullName>
    </submittedName>
</protein>
<evidence type="ECO:0000256" key="1">
    <source>
        <dbReference type="SAM" id="MobiDB-lite"/>
    </source>
</evidence>
<dbReference type="EMBL" id="CYRY02043597">
    <property type="protein sequence ID" value="VCX38112.1"/>
    <property type="molecule type" value="Genomic_DNA"/>
</dbReference>
<organism evidence="2 3">
    <name type="scientific">Gulo gulo</name>
    <name type="common">Wolverine</name>
    <name type="synonym">Gluton</name>
    <dbReference type="NCBI Taxonomy" id="48420"/>
    <lineage>
        <taxon>Eukaryota</taxon>
        <taxon>Metazoa</taxon>
        <taxon>Chordata</taxon>
        <taxon>Craniata</taxon>
        <taxon>Vertebrata</taxon>
        <taxon>Euteleostomi</taxon>
        <taxon>Mammalia</taxon>
        <taxon>Eutheria</taxon>
        <taxon>Laurasiatheria</taxon>
        <taxon>Carnivora</taxon>
        <taxon>Caniformia</taxon>
        <taxon>Musteloidea</taxon>
        <taxon>Mustelidae</taxon>
        <taxon>Guloninae</taxon>
        <taxon>Gulo</taxon>
    </lineage>
</organism>
<keyword evidence="3" id="KW-1185">Reference proteome</keyword>
<proteinExistence type="predicted"/>
<feature type="region of interest" description="Disordered" evidence="1">
    <location>
        <begin position="1"/>
        <end position="22"/>
    </location>
</feature>
<sequence length="144" mass="15544">APRAHCACSEGEPTTRRVGRRANPPAVVRLGILHLLNRAPVGVRAVTSSLRNAGRGNRLTVSDAHRLYQRAPHSPFQAPSVSKLKLQRTFPGSLQPVLRPLQCAAVASMHLASSIGHGRCSINDQATSSHFSLIHSTLKTPVYF</sequence>
<gene>
    <name evidence="2" type="ORF">BN2614_LOCUS4</name>
</gene>
<reference evidence="2 3" key="1">
    <citation type="submission" date="2018-10" db="EMBL/GenBank/DDBJ databases">
        <authorList>
            <person name="Ekblom R."/>
            <person name="Jareborg N."/>
        </authorList>
    </citation>
    <scope>NUCLEOTIDE SEQUENCE [LARGE SCALE GENOMIC DNA]</scope>
    <source>
        <tissue evidence="2">Muscle</tissue>
    </source>
</reference>
<feature type="non-terminal residue" evidence="2">
    <location>
        <position position="1"/>
    </location>
</feature>
<name>A0A9X9M6S0_GULGU</name>
<dbReference type="AlphaFoldDB" id="A0A9X9M6S0"/>
<comment type="caution">
    <text evidence="2">The sequence shown here is derived from an EMBL/GenBank/DDBJ whole genome shotgun (WGS) entry which is preliminary data.</text>
</comment>